<accession>A0A432MD92</accession>
<name>A0A432MD92_9BACT</name>
<proteinExistence type="predicted"/>
<dbReference type="AlphaFoldDB" id="A0A432MD92"/>
<evidence type="ECO:0000313" key="2">
    <source>
        <dbReference type="EMBL" id="RUL82203.1"/>
    </source>
</evidence>
<sequence>MPPLPTARLAIVPALLAVLLLAGCGGPSEVDLAPEDNPTFGPGGGPLSPLPGDGAFEVGTEEQGGKVRLVVTFFASEEANAPLSPPPSGVSIDLALPDGSTEPVSLAPDPSDPSRFVSSPGDYQVDPLLGTLNATVGGDPVSVAFSGVRY</sequence>
<evidence type="ECO:0000256" key="1">
    <source>
        <dbReference type="SAM" id="MobiDB-lite"/>
    </source>
</evidence>
<protein>
    <submittedName>
        <fullName evidence="2">Uncharacterized protein</fullName>
    </submittedName>
</protein>
<dbReference type="EMBL" id="RYZH01000074">
    <property type="protein sequence ID" value="RUL82203.1"/>
    <property type="molecule type" value="Genomic_DNA"/>
</dbReference>
<reference evidence="2 3" key="1">
    <citation type="submission" date="2018-12" db="EMBL/GenBank/DDBJ databases">
        <authorList>
            <person name="Toschakov S.V."/>
        </authorList>
    </citation>
    <scope>NUCLEOTIDE SEQUENCE [LARGE SCALE GENOMIC DNA]</scope>
    <source>
        <strain evidence="2 3">GM2012</strain>
    </source>
</reference>
<comment type="caution">
    <text evidence="2">The sequence shown here is derived from an EMBL/GenBank/DDBJ whole genome shotgun (WGS) entry which is preliminary data.</text>
</comment>
<dbReference type="OrthoDB" id="291359at2"/>
<dbReference type="Proteomes" id="UP000280296">
    <property type="component" value="Unassembled WGS sequence"/>
</dbReference>
<feature type="region of interest" description="Disordered" evidence="1">
    <location>
        <begin position="32"/>
        <end position="53"/>
    </location>
</feature>
<gene>
    <name evidence="2" type="ORF">TsocGM_23740</name>
</gene>
<organism evidence="2 3">
    <name type="scientific">Tautonia sociabilis</name>
    <dbReference type="NCBI Taxonomy" id="2080755"/>
    <lineage>
        <taxon>Bacteria</taxon>
        <taxon>Pseudomonadati</taxon>
        <taxon>Planctomycetota</taxon>
        <taxon>Planctomycetia</taxon>
        <taxon>Isosphaerales</taxon>
        <taxon>Isosphaeraceae</taxon>
        <taxon>Tautonia</taxon>
    </lineage>
</organism>
<evidence type="ECO:0000313" key="3">
    <source>
        <dbReference type="Proteomes" id="UP000280296"/>
    </source>
</evidence>
<reference evidence="2 3" key="2">
    <citation type="submission" date="2019-01" db="EMBL/GenBank/DDBJ databases">
        <title>Tautonia sociabilis, a novel thermotolerant planctomycete of Isosphaeraceae family, isolated from a 4000 m deep subterranean habitat.</title>
        <authorList>
            <person name="Kovaleva O.L."/>
            <person name="Elcheninov A.G."/>
            <person name="Van Heerden E."/>
            <person name="Toshchakov S.V."/>
            <person name="Novikov A."/>
            <person name="Bonch-Osmolovskaya E.A."/>
            <person name="Kublanov I.V."/>
        </authorList>
    </citation>
    <scope>NUCLEOTIDE SEQUENCE [LARGE SCALE GENOMIC DNA]</scope>
    <source>
        <strain evidence="2 3">GM2012</strain>
    </source>
</reference>
<keyword evidence="3" id="KW-1185">Reference proteome</keyword>
<dbReference type="RefSeq" id="WP_126727944.1">
    <property type="nucleotide sequence ID" value="NZ_RYZH01000074.1"/>
</dbReference>
<feature type="region of interest" description="Disordered" evidence="1">
    <location>
        <begin position="79"/>
        <end position="122"/>
    </location>
</feature>